<dbReference type="EMBL" id="OX365937">
    <property type="protein sequence ID" value="CAI4044675.1"/>
    <property type="molecule type" value="Genomic_DNA"/>
</dbReference>
<feature type="transmembrane region" description="Helical" evidence="12">
    <location>
        <begin position="641"/>
        <end position="661"/>
    </location>
</feature>
<feature type="transmembrane region" description="Helical" evidence="12">
    <location>
        <begin position="770"/>
        <end position="789"/>
    </location>
</feature>
<feature type="transmembrane region" description="Helical" evidence="12">
    <location>
        <begin position="466"/>
        <end position="482"/>
    </location>
</feature>
<evidence type="ECO:0000256" key="9">
    <source>
        <dbReference type="ARBA" id="ARBA00022989"/>
    </source>
</evidence>
<feature type="transmembrane region" description="Helical" evidence="12">
    <location>
        <begin position="681"/>
        <end position="700"/>
    </location>
</feature>
<keyword evidence="5 12" id="KW-0337">GPI-anchor biosynthesis</keyword>
<evidence type="ECO:0000259" key="13">
    <source>
        <dbReference type="Pfam" id="PF19316"/>
    </source>
</evidence>
<dbReference type="PANTHER" id="PTHR23072:SF0">
    <property type="entry name" value="GPI ETHANOLAMINE PHOSPHATE TRANSFERASE 2"/>
    <property type="match status" value="1"/>
</dbReference>
<dbReference type="CDD" id="cd16024">
    <property type="entry name" value="GPI_EPT_2"/>
    <property type="match status" value="1"/>
</dbReference>
<keyword evidence="6 12" id="KW-0808">Transferase</keyword>
<dbReference type="Proteomes" id="UP001162085">
    <property type="component" value="Chromosome 10"/>
</dbReference>
<evidence type="ECO:0000256" key="7">
    <source>
        <dbReference type="ARBA" id="ARBA00022692"/>
    </source>
</evidence>
<dbReference type="InterPro" id="IPR002591">
    <property type="entry name" value="Phosphodiest/P_Trfase"/>
</dbReference>
<feature type="domain" description="GPI ethanolamine phosphate transferase 2 C-terminal" evidence="13">
    <location>
        <begin position="399"/>
        <end position="813"/>
    </location>
</feature>
<dbReference type="SUPFAM" id="SSF53649">
    <property type="entry name" value="Alkaline phosphatase-like"/>
    <property type="match status" value="1"/>
</dbReference>
<dbReference type="InterPro" id="IPR039527">
    <property type="entry name" value="PIGG/GPI7"/>
</dbReference>
<dbReference type="InterPro" id="IPR017850">
    <property type="entry name" value="Alkaline_phosphatase_core_sf"/>
</dbReference>
<evidence type="ECO:0000313" key="14">
    <source>
        <dbReference type="EMBL" id="CAI4044675.1"/>
    </source>
</evidence>
<evidence type="ECO:0000256" key="5">
    <source>
        <dbReference type="ARBA" id="ARBA00022502"/>
    </source>
</evidence>
<evidence type="ECO:0000256" key="10">
    <source>
        <dbReference type="ARBA" id="ARBA00023136"/>
    </source>
</evidence>
<keyword evidence="11" id="KW-0325">Glycoprotein</keyword>
<dbReference type="InterPro" id="IPR037674">
    <property type="entry name" value="PIG-G_N"/>
</dbReference>
<evidence type="ECO:0000256" key="1">
    <source>
        <dbReference type="ARBA" id="ARBA00004477"/>
    </source>
</evidence>
<organism evidence="14 15">
    <name type="scientific">Saccharomyces uvarum</name>
    <name type="common">Yeast</name>
    <name type="synonym">Saccharomyces bayanus var. uvarum</name>
    <dbReference type="NCBI Taxonomy" id="230603"/>
    <lineage>
        <taxon>Eukaryota</taxon>
        <taxon>Fungi</taxon>
        <taxon>Dikarya</taxon>
        <taxon>Ascomycota</taxon>
        <taxon>Saccharomycotina</taxon>
        <taxon>Saccharomycetes</taxon>
        <taxon>Saccharomycetales</taxon>
        <taxon>Saccharomycetaceae</taxon>
        <taxon>Saccharomyces</taxon>
    </lineage>
</organism>
<name>A0ABN8WG41_SACUV</name>
<evidence type="ECO:0000256" key="11">
    <source>
        <dbReference type="ARBA" id="ARBA00023180"/>
    </source>
</evidence>
<proteinExistence type="inferred from homology"/>
<accession>A0ABN8WG41</accession>
<dbReference type="Gene3D" id="3.40.720.10">
    <property type="entry name" value="Alkaline Phosphatase, subunit A"/>
    <property type="match status" value="1"/>
</dbReference>
<sequence length="845" mass="96343">MNLKQLMCLSCAQLFAILLFIFAFFPRKIVLPGISQQDPDQDRDLQHERPFQKLVFVVIDALRSDFLFDSRISHFNNVHEWLNTGEAWGYTSFANPPTVTLPRLKSITTGSTPSFIDLLLNVAQDVDSNDLSEHDSWLQQFIQHNNTIRFMGDDTWLKLFPHEWFDFTDPTHSFFVSDFTQVDNNVTRNLPGKLFQEWTQWDVAILHYLGLDHIGHKDGPHSKFMPTKHQEMDSILKTIYDQVLEHESDDDTLICVLGDHGMNELGNHGGSSAGETSAGLLFLSPKLSQFVKPASQAENALPINGTLDRDFQYLETVQQIDIVPTIAALFGMPIPMNSVGIIIPDFLQLLPNKLASMKENFMHLWKLSDHHEEVVLDDLAISDIYSKMHDIQETLTKSATNYNYPLLSLAFASFLIITIIAIYQLQRHSGPTFCKLRTSSLSVLLVSIILGVSTFASSFIEEEHQLWWWIVTAFAAVPLFVYQLNPSVITRWFIMLACVRLIKFWNNSGQKFIYTNVMSNILNQNPFWKWSLNSLTFLILLMTSVRSQLLHCITSTILAGLCFTYKISWEIVHGDQAEIPLFMQDLLTKIDFIPSESNLITLARVFFQAWAIVVISRLVLTKLKVLDERYLIRDVKLYVTILLILQTSSQNIGLFLVFQILQSQICYFFQNFPSSSSTTKVYLSNLVSLILQNFSFFQFGGTNSISTIDLGNAYHGISSDYSISAVGLLMSIANFAPAIYWSMLPWSINYGSASSQNKLQTFVKSKLPAFTYHCIFGTCLMTACILLRFHLFIWSVFSPKLCYFLGWNLVMGLLNGWLPELTVILALDQHRTVSEDLNMYINNSS</sequence>
<evidence type="ECO:0000256" key="12">
    <source>
        <dbReference type="RuleBase" id="RU367106"/>
    </source>
</evidence>
<evidence type="ECO:0000313" key="15">
    <source>
        <dbReference type="Proteomes" id="UP001162085"/>
    </source>
</evidence>
<dbReference type="Pfam" id="PF01663">
    <property type="entry name" value="Phosphodiest"/>
    <property type="match status" value="1"/>
</dbReference>
<keyword evidence="7 12" id="KW-0812">Transmembrane</keyword>
<feature type="transmembrane region" description="Helical" evidence="12">
    <location>
        <begin position="721"/>
        <end position="741"/>
    </location>
</feature>
<evidence type="ECO:0000256" key="2">
    <source>
        <dbReference type="ARBA" id="ARBA00004687"/>
    </source>
</evidence>
<comment type="pathway">
    <text evidence="2 12">Glycolipid biosynthesis; glycosylphosphatidylinositol-anchor biosynthesis.</text>
</comment>
<keyword evidence="15" id="KW-1185">Reference proteome</keyword>
<keyword evidence="10 12" id="KW-0472">Membrane</keyword>
<gene>
    <name evidence="14" type="primary">SUVZ10G1360</name>
    <name evidence="14" type="ORF">SUVZ_10G1360</name>
</gene>
<keyword evidence="9 12" id="KW-1133">Transmembrane helix</keyword>
<evidence type="ECO:0000256" key="8">
    <source>
        <dbReference type="ARBA" id="ARBA00022824"/>
    </source>
</evidence>
<evidence type="ECO:0000256" key="6">
    <source>
        <dbReference type="ARBA" id="ARBA00022679"/>
    </source>
</evidence>
<dbReference type="Pfam" id="PF19316">
    <property type="entry name" value="PIGO_PIGG"/>
    <property type="match status" value="1"/>
</dbReference>
<evidence type="ECO:0000256" key="4">
    <source>
        <dbReference type="ARBA" id="ARBA00020830"/>
    </source>
</evidence>
<comment type="function">
    <text evidence="12">Ethanolamine phosphate transferase involved in glycosylphosphatidylinositol-anchor biosynthesis. Transfers ethanolamine phosphate to the GPI second mannose.</text>
</comment>
<feature type="transmembrane region" description="Helical" evidence="12">
    <location>
        <begin position="402"/>
        <end position="423"/>
    </location>
</feature>
<reference evidence="14" key="1">
    <citation type="submission" date="2022-10" db="EMBL/GenBank/DDBJ databases">
        <authorList>
            <person name="Byrne P K."/>
        </authorList>
    </citation>
    <scope>NUCLEOTIDE SEQUENCE</scope>
    <source>
        <strain evidence="14">ZP964</strain>
    </source>
</reference>
<evidence type="ECO:0000256" key="3">
    <source>
        <dbReference type="ARBA" id="ARBA00005315"/>
    </source>
</evidence>
<comment type="subcellular location">
    <subcellularLocation>
        <location evidence="1 12">Endoplasmic reticulum membrane</location>
        <topology evidence="1 12">Multi-pass membrane protein</topology>
    </subcellularLocation>
</comment>
<protein>
    <recommendedName>
        <fullName evidence="4 12">GPI ethanolamine phosphate transferase 2</fullName>
    </recommendedName>
</protein>
<keyword evidence="8 12" id="KW-0256">Endoplasmic reticulum</keyword>
<feature type="transmembrane region" description="Helical" evidence="12">
    <location>
        <begin position="443"/>
        <end position="460"/>
    </location>
</feature>
<comment type="similarity">
    <text evidence="3 12">Belongs to the PIGG/PIGN/PIGO family. PIGG subfamily.</text>
</comment>
<feature type="transmembrane region" description="Helical" evidence="12">
    <location>
        <begin position="801"/>
        <end position="818"/>
    </location>
</feature>
<dbReference type="PANTHER" id="PTHR23072">
    <property type="entry name" value="PHOSPHATIDYLINOSITOL GLYCAN-RELATED"/>
    <property type="match status" value="1"/>
</dbReference>
<dbReference type="InterPro" id="IPR045687">
    <property type="entry name" value="PIGG/GPI7_C"/>
</dbReference>